<reference evidence="10 11" key="1">
    <citation type="submission" date="2020-08" db="EMBL/GenBank/DDBJ databases">
        <title>Genomic Encyclopedia of Type Strains, Phase IV (KMG-V): Genome sequencing to study the core and pangenomes of soil and plant-associated prokaryotes.</title>
        <authorList>
            <person name="Whitman W."/>
        </authorList>
    </citation>
    <scope>NUCLEOTIDE SEQUENCE [LARGE SCALE GENOMIC DNA]</scope>
    <source>
        <strain evidence="10 11">M2T3</strain>
    </source>
</reference>
<dbReference type="Pfam" id="PF16916">
    <property type="entry name" value="ZT_dimer"/>
    <property type="match status" value="2"/>
</dbReference>
<evidence type="ECO:0000256" key="2">
    <source>
        <dbReference type="ARBA" id="ARBA00008114"/>
    </source>
</evidence>
<evidence type="ECO:0000256" key="7">
    <source>
        <dbReference type="SAM" id="Phobius"/>
    </source>
</evidence>
<dbReference type="AlphaFoldDB" id="A0A7X0MIW9"/>
<dbReference type="Pfam" id="PF01545">
    <property type="entry name" value="Cation_efflux"/>
    <property type="match status" value="1"/>
</dbReference>
<dbReference type="SUPFAM" id="SSF160240">
    <property type="entry name" value="Cation efflux protein cytoplasmic domain-like"/>
    <property type="match status" value="3"/>
</dbReference>
<evidence type="ECO:0000256" key="6">
    <source>
        <dbReference type="ARBA" id="ARBA00023136"/>
    </source>
</evidence>
<feature type="domain" description="Cation efflux protein cytoplasmic" evidence="9">
    <location>
        <begin position="315"/>
        <end position="372"/>
    </location>
</feature>
<dbReference type="GO" id="GO:0015093">
    <property type="term" value="F:ferrous iron transmembrane transporter activity"/>
    <property type="evidence" value="ECO:0007669"/>
    <property type="project" value="TreeGrafter"/>
</dbReference>
<evidence type="ECO:0000256" key="1">
    <source>
        <dbReference type="ARBA" id="ARBA00004141"/>
    </source>
</evidence>
<evidence type="ECO:0000256" key="4">
    <source>
        <dbReference type="ARBA" id="ARBA00022692"/>
    </source>
</evidence>
<comment type="similarity">
    <text evidence="2">Belongs to the cation diffusion facilitator (CDF) transporter (TC 2.A.4) family.</text>
</comment>
<evidence type="ECO:0000259" key="9">
    <source>
        <dbReference type="Pfam" id="PF16916"/>
    </source>
</evidence>
<dbReference type="InterPro" id="IPR058533">
    <property type="entry name" value="Cation_efflux_TM"/>
</dbReference>
<keyword evidence="6 7" id="KW-0472">Membrane</keyword>
<comment type="subcellular location">
    <subcellularLocation>
        <location evidence="1">Membrane</location>
        <topology evidence="1">Multi-pass membrane protein</topology>
    </subcellularLocation>
</comment>
<evidence type="ECO:0000259" key="8">
    <source>
        <dbReference type="Pfam" id="PF01545"/>
    </source>
</evidence>
<dbReference type="InterPro" id="IPR050291">
    <property type="entry name" value="CDF_Transporter"/>
</dbReference>
<accession>A0A7X0MIW9</accession>
<feature type="transmembrane region" description="Helical" evidence="7">
    <location>
        <begin position="35"/>
        <end position="56"/>
    </location>
</feature>
<gene>
    <name evidence="10" type="ORF">HDF25_003011</name>
</gene>
<name>A0A7X0MIW9_9SPHI</name>
<dbReference type="EMBL" id="JACHCC010000007">
    <property type="protein sequence ID" value="MBB6500852.1"/>
    <property type="molecule type" value="Genomic_DNA"/>
</dbReference>
<dbReference type="InterPro" id="IPR036837">
    <property type="entry name" value="Cation_efflux_CTD_sf"/>
</dbReference>
<dbReference type="InterPro" id="IPR002524">
    <property type="entry name" value="Cation_efflux"/>
</dbReference>
<comment type="caution">
    <text evidence="10">The sequence shown here is derived from an EMBL/GenBank/DDBJ whole genome shotgun (WGS) entry which is preliminary data.</text>
</comment>
<sequence length="465" mass="51254">MIQSKRLITTISVISSAGLSALKFIVGIATGSLGLIAEGAHSLLDLFSTLITFVVVRVSSIPPDENHPYGHERAESLGALGGMVLLAVTAVWILYHSISTIIWHPGAPEITVWSFAIIMISLLVDFWRVKSLKKAAAHYNSPSLASDAEHFGNDLLGSFAVLAGLFVIFLSRYITLPLWLVNRVDAIAALGVAFAALKSFWNIGSQAVRSLMDNVPKELIPSLNKLIEKQEGVIPGTVETKLRYVGNIPYVEAVIGTNRELNFEKVHQLTEQIEKVISKELGTDAVIIIHPEPKAAVNEPYAVTVHAIADRLGLRIHNLHVYLVEQKIWLELDMEVSGLLNLAQAHVASEKLEKALIKEFKSPVHIKVHLEPLNEKPYEAQIDHHLKSEIQKVVQSIDKDAILEDVLITDHGIVLTLTLPLPDDMALFEVHATMSAIERKIRAQIMDVTKVHIDPEPLSKYPVNG</sequence>
<evidence type="ECO:0000313" key="11">
    <source>
        <dbReference type="Proteomes" id="UP000521017"/>
    </source>
</evidence>
<dbReference type="InterPro" id="IPR027469">
    <property type="entry name" value="Cation_efflux_TMD_sf"/>
</dbReference>
<dbReference type="GO" id="GO:0006882">
    <property type="term" value="P:intracellular zinc ion homeostasis"/>
    <property type="evidence" value="ECO:0007669"/>
    <property type="project" value="TreeGrafter"/>
</dbReference>
<keyword evidence="4 7" id="KW-0812">Transmembrane</keyword>
<proteinExistence type="inferred from homology"/>
<feature type="domain" description="Cation efflux protein cytoplasmic" evidence="9">
    <location>
        <begin position="216"/>
        <end position="293"/>
    </location>
</feature>
<dbReference type="InterPro" id="IPR027470">
    <property type="entry name" value="Cation_efflux_CTD"/>
</dbReference>
<keyword evidence="3" id="KW-0813">Transport</keyword>
<keyword evidence="5 7" id="KW-1133">Transmembrane helix</keyword>
<evidence type="ECO:0000256" key="5">
    <source>
        <dbReference type="ARBA" id="ARBA00022989"/>
    </source>
</evidence>
<dbReference type="Gene3D" id="1.20.1510.10">
    <property type="entry name" value="Cation efflux protein transmembrane domain"/>
    <property type="match status" value="1"/>
</dbReference>
<dbReference type="Proteomes" id="UP000521017">
    <property type="component" value="Unassembled WGS sequence"/>
</dbReference>
<evidence type="ECO:0000256" key="3">
    <source>
        <dbReference type="ARBA" id="ARBA00022448"/>
    </source>
</evidence>
<dbReference type="PANTHER" id="PTHR43840:SF15">
    <property type="entry name" value="MITOCHONDRIAL METAL TRANSPORTER 1-RELATED"/>
    <property type="match status" value="1"/>
</dbReference>
<dbReference type="GO" id="GO:0005886">
    <property type="term" value="C:plasma membrane"/>
    <property type="evidence" value="ECO:0007669"/>
    <property type="project" value="TreeGrafter"/>
</dbReference>
<feature type="transmembrane region" description="Helical" evidence="7">
    <location>
        <begin position="110"/>
        <end position="127"/>
    </location>
</feature>
<feature type="transmembrane region" description="Helical" evidence="7">
    <location>
        <begin position="155"/>
        <end position="174"/>
    </location>
</feature>
<dbReference type="Gene3D" id="3.30.70.1350">
    <property type="entry name" value="Cation efflux protein, cytoplasmic domain"/>
    <property type="match status" value="3"/>
</dbReference>
<feature type="transmembrane region" description="Helical" evidence="7">
    <location>
        <begin position="7"/>
        <end position="29"/>
    </location>
</feature>
<feature type="domain" description="Cation efflux protein transmembrane" evidence="8">
    <location>
        <begin position="10"/>
        <end position="212"/>
    </location>
</feature>
<evidence type="ECO:0000313" key="10">
    <source>
        <dbReference type="EMBL" id="MBB6500852.1"/>
    </source>
</evidence>
<feature type="transmembrane region" description="Helical" evidence="7">
    <location>
        <begin position="77"/>
        <end position="98"/>
    </location>
</feature>
<dbReference type="PANTHER" id="PTHR43840">
    <property type="entry name" value="MITOCHONDRIAL METAL TRANSPORTER 1-RELATED"/>
    <property type="match status" value="1"/>
</dbReference>
<dbReference type="GO" id="GO:0015086">
    <property type="term" value="F:cadmium ion transmembrane transporter activity"/>
    <property type="evidence" value="ECO:0007669"/>
    <property type="project" value="TreeGrafter"/>
</dbReference>
<dbReference type="SUPFAM" id="SSF161111">
    <property type="entry name" value="Cation efflux protein transmembrane domain-like"/>
    <property type="match status" value="1"/>
</dbReference>
<protein>
    <submittedName>
        <fullName evidence="10">Cation diffusion facilitator family transporter</fullName>
    </submittedName>
</protein>
<dbReference type="GO" id="GO:0015341">
    <property type="term" value="F:zinc efflux antiporter activity"/>
    <property type="evidence" value="ECO:0007669"/>
    <property type="project" value="TreeGrafter"/>
</dbReference>
<dbReference type="NCBIfam" id="TIGR01297">
    <property type="entry name" value="CDF"/>
    <property type="match status" value="1"/>
</dbReference>
<organism evidence="10 11">
    <name type="scientific">Pedobacter cryoconitis</name>
    <dbReference type="NCBI Taxonomy" id="188932"/>
    <lineage>
        <taxon>Bacteria</taxon>
        <taxon>Pseudomonadati</taxon>
        <taxon>Bacteroidota</taxon>
        <taxon>Sphingobacteriia</taxon>
        <taxon>Sphingobacteriales</taxon>
        <taxon>Sphingobacteriaceae</taxon>
        <taxon>Pedobacter</taxon>
    </lineage>
</organism>
<dbReference type="RefSeq" id="WP_184626044.1">
    <property type="nucleotide sequence ID" value="NZ_JACHCC010000007.1"/>
</dbReference>